<feature type="compositionally biased region" description="Polar residues" evidence="2">
    <location>
        <begin position="582"/>
        <end position="601"/>
    </location>
</feature>
<accession>A0AAW1V314</accession>
<organism evidence="4 5">
    <name type="scientific">Henosepilachna vigintioctopunctata</name>
    <dbReference type="NCBI Taxonomy" id="420089"/>
    <lineage>
        <taxon>Eukaryota</taxon>
        <taxon>Metazoa</taxon>
        <taxon>Ecdysozoa</taxon>
        <taxon>Arthropoda</taxon>
        <taxon>Hexapoda</taxon>
        <taxon>Insecta</taxon>
        <taxon>Pterygota</taxon>
        <taxon>Neoptera</taxon>
        <taxon>Endopterygota</taxon>
        <taxon>Coleoptera</taxon>
        <taxon>Polyphaga</taxon>
        <taxon>Cucujiformia</taxon>
        <taxon>Coccinelloidea</taxon>
        <taxon>Coccinellidae</taxon>
        <taxon>Epilachninae</taxon>
        <taxon>Epilachnini</taxon>
        <taxon>Henosepilachna</taxon>
    </lineage>
</organism>
<dbReference type="AlphaFoldDB" id="A0AAW1V314"/>
<evidence type="ECO:0000256" key="3">
    <source>
        <dbReference type="SAM" id="SignalP"/>
    </source>
</evidence>
<name>A0AAW1V314_9CUCU</name>
<feature type="compositionally biased region" description="Gly residues" evidence="2">
    <location>
        <begin position="315"/>
        <end position="325"/>
    </location>
</feature>
<keyword evidence="1" id="KW-0193">Cuticle</keyword>
<sequence>MKNLYGSWNFVLIFLVFYIKKVYSGDNDYNILHNDGSFDFGGDSPDSYHYAQGNRNNVVRGEFGGRNPKTGNIDKTVYTAGPRGFRPKGKNIVRNYDLNQNGPRPIGSPDDPYYDPYEDKSYHFGFRTRTHAREENSNRKGDVTGKFSYTDDVGEQHNVEYIAGKRTGFHVKTPFPDSNPRAYGPLYFRGRGRPIPRGRTSIQRGLDGSYRFVSAGPDQRRTEVSDSTGHVRGSYTYLDEKGIQHSVHYIAGPETGYRVLKNVKGPHLPTVFPFGRPDIISPDFYYDYNKDLEDVGDVFGVGGTTDQSSRPQGSRPGGTIGGGIDIGKEDYDKLSGGSNKPLGSKPTSSGDDTFYDDYDLFGEGKNKLGSSTSTQRPGSGTGSYKPTTGRYPSSTAPESGGLITASTTPSYESGSTASTTNAYDGGAITSDNGVGGGYPDDGKPETPLSEYGPPGFGKPGGRPINEIDDDFGLFEPGTRPSRPPSKPNTVTTIHVGGTEGRPCDKCQGTIVTNVGDRIFTVPPGNSVRAYVQAIDLLPYESKVPSPSAQMRADQLASNLRTEELNAEEDSVVGDGKEDFQTEETSSLTPSIPEVTTANPNT</sequence>
<evidence type="ECO:0000256" key="1">
    <source>
        <dbReference type="PROSITE-ProRule" id="PRU00497"/>
    </source>
</evidence>
<feature type="compositionally biased region" description="Polar residues" evidence="2">
    <location>
        <begin position="404"/>
        <end position="422"/>
    </location>
</feature>
<keyword evidence="3" id="KW-0732">Signal</keyword>
<comment type="caution">
    <text evidence="4">The sequence shown here is derived from an EMBL/GenBank/DDBJ whole genome shotgun (WGS) entry which is preliminary data.</text>
</comment>
<dbReference type="EMBL" id="JARQZJ010000109">
    <property type="protein sequence ID" value="KAK9887406.1"/>
    <property type="molecule type" value="Genomic_DNA"/>
</dbReference>
<reference evidence="4 5" key="1">
    <citation type="submission" date="2023-03" db="EMBL/GenBank/DDBJ databases">
        <title>Genome insight into feeding habits of ladybird beetles.</title>
        <authorList>
            <person name="Li H.-S."/>
            <person name="Huang Y.-H."/>
            <person name="Pang H."/>
        </authorList>
    </citation>
    <scope>NUCLEOTIDE SEQUENCE [LARGE SCALE GENOMIC DNA]</scope>
    <source>
        <strain evidence="4">SYSU_2023b</strain>
        <tissue evidence="4">Whole body</tissue>
    </source>
</reference>
<dbReference type="PANTHER" id="PTHR10380">
    <property type="entry name" value="CUTICLE PROTEIN"/>
    <property type="match status" value="1"/>
</dbReference>
<feature type="compositionally biased region" description="Polar residues" evidence="2">
    <location>
        <begin position="368"/>
        <end position="397"/>
    </location>
</feature>
<feature type="region of interest" description="Disordered" evidence="2">
    <location>
        <begin position="299"/>
        <end position="465"/>
    </location>
</feature>
<dbReference type="InterPro" id="IPR000618">
    <property type="entry name" value="Insect_cuticle"/>
</dbReference>
<dbReference type="Proteomes" id="UP001431783">
    <property type="component" value="Unassembled WGS sequence"/>
</dbReference>
<keyword evidence="5" id="KW-1185">Reference proteome</keyword>
<feature type="signal peptide" evidence="3">
    <location>
        <begin position="1"/>
        <end position="24"/>
    </location>
</feature>
<dbReference type="GO" id="GO:0062129">
    <property type="term" value="C:chitin-based extracellular matrix"/>
    <property type="evidence" value="ECO:0007669"/>
    <property type="project" value="TreeGrafter"/>
</dbReference>
<dbReference type="PROSITE" id="PS51155">
    <property type="entry name" value="CHIT_BIND_RR_2"/>
    <property type="match status" value="3"/>
</dbReference>
<gene>
    <name evidence="4" type="ORF">WA026_022342</name>
</gene>
<protein>
    <submittedName>
        <fullName evidence="4">Uncharacterized protein</fullName>
    </submittedName>
</protein>
<dbReference type="GO" id="GO:0008010">
    <property type="term" value="F:structural constituent of chitin-based larval cuticle"/>
    <property type="evidence" value="ECO:0007669"/>
    <property type="project" value="TreeGrafter"/>
</dbReference>
<feature type="region of interest" description="Disordered" evidence="2">
    <location>
        <begin position="561"/>
        <end position="601"/>
    </location>
</feature>
<evidence type="ECO:0000313" key="5">
    <source>
        <dbReference type="Proteomes" id="UP001431783"/>
    </source>
</evidence>
<evidence type="ECO:0000313" key="4">
    <source>
        <dbReference type="EMBL" id="KAK9887406.1"/>
    </source>
</evidence>
<proteinExistence type="predicted"/>
<evidence type="ECO:0000256" key="2">
    <source>
        <dbReference type="SAM" id="MobiDB-lite"/>
    </source>
</evidence>
<feature type="chain" id="PRO_5043374026" evidence="3">
    <location>
        <begin position="25"/>
        <end position="601"/>
    </location>
</feature>
<dbReference type="InterPro" id="IPR050468">
    <property type="entry name" value="Cuticle_Struct_Prot"/>
</dbReference>
<dbReference type="Pfam" id="PF00379">
    <property type="entry name" value="Chitin_bind_4"/>
    <property type="match status" value="3"/>
</dbReference>